<dbReference type="InterPro" id="IPR018497">
    <property type="entry name" value="Peptidase_M13_C"/>
</dbReference>
<evidence type="ECO:0000256" key="3">
    <source>
        <dbReference type="ARBA" id="ARBA00022670"/>
    </source>
</evidence>
<comment type="caution">
    <text evidence="10">The sequence shown here is derived from an EMBL/GenBank/DDBJ whole genome shotgun (WGS) entry which is preliminary data.</text>
</comment>
<keyword evidence="7" id="KW-0482">Metalloprotease</keyword>
<evidence type="ECO:0000256" key="6">
    <source>
        <dbReference type="ARBA" id="ARBA00022833"/>
    </source>
</evidence>
<dbReference type="VEuPathDB" id="VectorBase:RSAN_034122"/>
<dbReference type="GO" id="GO:0005886">
    <property type="term" value="C:plasma membrane"/>
    <property type="evidence" value="ECO:0007669"/>
    <property type="project" value="TreeGrafter"/>
</dbReference>
<evidence type="ECO:0000313" key="10">
    <source>
        <dbReference type="EMBL" id="KAH7948143.1"/>
    </source>
</evidence>
<dbReference type="SUPFAM" id="SSF55486">
    <property type="entry name" value="Metalloproteases ('zincins'), catalytic domain"/>
    <property type="match status" value="1"/>
</dbReference>
<dbReference type="AlphaFoldDB" id="A0A9D4PPX0"/>
<reference evidence="10" key="1">
    <citation type="journal article" date="2020" name="Cell">
        <title>Large-Scale Comparative Analyses of Tick Genomes Elucidate Their Genetic Diversity and Vector Capacities.</title>
        <authorList>
            <consortium name="Tick Genome and Microbiome Consortium (TIGMIC)"/>
            <person name="Jia N."/>
            <person name="Wang J."/>
            <person name="Shi W."/>
            <person name="Du L."/>
            <person name="Sun Y."/>
            <person name="Zhan W."/>
            <person name="Jiang J.F."/>
            <person name="Wang Q."/>
            <person name="Zhang B."/>
            <person name="Ji P."/>
            <person name="Bell-Sakyi L."/>
            <person name="Cui X.M."/>
            <person name="Yuan T.T."/>
            <person name="Jiang B.G."/>
            <person name="Yang W.F."/>
            <person name="Lam T.T."/>
            <person name="Chang Q.C."/>
            <person name="Ding S.J."/>
            <person name="Wang X.J."/>
            <person name="Zhu J.G."/>
            <person name="Ruan X.D."/>
            <person name="Zhao L."/>
            <person name="Wei J.T."/>
            <person name="Ye R.Z."/>
            <person name="Que T.C."/>
            <person name="Du C.H."/>
            <person name="Zhou Y.H."/>
            <person name="Cheng J.X."/>
            <person name="Dai P.F."/>
            <person name="Guo W.B."/>
            <person name="Han X.H."/>
            <person name="Huang E.J."/>
            <person name="Li L.F."/>
            <person name="Wei W."/>
            <person name="Gao Y.C."/>
            <person name="Liu J.Z."/>
            <person name="Shao H.Z."/>
            <person name="Wang X."/>
            <person name="Wang C.C."/>
            <person name="Yang T.C."/>
            <person name="Huo Q.B."/>
            <person name="Li W."/>
            <person name="Chen H.Y."/>
            <person name="Chen S.E."/>
            <person name="Zhou L.G."/>
            <person name="Ni X.B."/>
            <person name="Tian J.H."/>
            <person name="Sheng Y."/>
            <person name="Liu T."/>
            <person name="Pan Y.S."/>
            <person name="Xia L.Y."/>
            <person name="Li J."/>
            <person name="Zhao F."/>
            <person name="Cao W.C."/>
        </authorList>
    </citation>
    <scope>NUCLEOTIDE SEQUENCE</scope>
    <source>
        <strain evidence="10">Rsan-2018</strain>
    </source>
</reference>
<dbReference type="InterPro" id="IPR042089">
    <property type="entry name" value="Peptidase_M13_dom_2"/>
</dbReference>
<reference evidence="10" key="2">
    <citation type="submission" date="2021-09" db="EMBL/GenBank/DDBJ databases">
        <authorList>
            <person name="Jia N."/>
            <person name="Wang J."/>
            <person name="Shi W."/>
            <person name="Du L."/>
            <person name="Sun Y."/>
            <person name="Zhan W."/>
            <person name="Jiang J."/>
            <person name="Wang Q."/>
            <person name="Zhang B."/>
            <person name="Ji P."/>
            <person name="Sakyi L.B."/>
            <person name="Cui X."/>
            <person name="Yuan T."/>
            <person name="Jiang B."/>
            <person name="Yang W."/>
            <person name="Lam T.T.-Y."/>
            <person name="Chang Q."/>
            <person name="Ding S."/>
            <person name="Wang X."/>
            <person name="Zhu J."/>
            <person name="Ruan X."/>
            <person name="Zhao L."/>
            <person name="Wei J."/>
            <person name="Que T."/>
            <person name="Du C."/>
            <person name="Cheng J."/>
            <person name="Dai P."/>
            <person name="Han X."/>
            <person name="Huang E."/>
            <person name="Gao Y."/>
            <person name="Liu J."/>
            <person name="Shao H."/>
            <person name="Ye R."/>
            <person name="Li L."/>
            <person name="Wei W."/>
            <person name="Wang X."/>
            <person name="Wang C."/>
            <person name="Huo Q."/>
            <person name="Li W."/>
            <person name="Guo W."/>
            <person name="Chen H."/>
            <person name="Chen S."/>
            <person name="Zhou L."/>
            <person name="Zhou L."/>
            <person name="Ni X."/>
            <person name="Tian J."/>
            <person name="Zhou Y."/>
            <person name="Sheng Y."/>
            <person name="Liu T."/>
            <person name="Pan Y."/>
            <person name="Xia L."/>
            <person name="Li J."/>
            <person name="Zhao F."/>
            <person name="Cao W."/>
        </authorList>
    </citation>
    <scope>NUCLEOTIDE SEQUENCE</scope>
    <source>
        <strain evidence="10">Rsan-2018</strain>
        <tissue evidence="10">Larvae</tissue>
    </source>
</reference>
<dbReference type="PANTHER" id="PTHR11733">
    <property type="entry name" value="ZINC METALLOPROTEASE FAMILY M13 NEPRILYSIN-RELATED"/>
    <property type="match status" value="1"/>
</dbReference>
<dbReference type="InterPro" id="IPR000718">
    <property type="entry name" value="Peptidase_M13"/>
</dbReference>
<organism evidence="10 11">
    <name type="scientific">Rhipicephalus sanguineus</name>
    <name type="common">Brown dog tick</name>
    <name type="synonym">Ixodes sanguineus</name>
    <dbReference type="NCBI Taxonomy" id="34632"/>
    <lineage>
        <taxon>Eukaryota</taxon>
        <taxon>Metazoa</taxon>
        <taxon>Ecdysozoa</taxon>
        <taxon>Arthropoda</taxon>
        <taxon>Chelicerata</taxon>
        <taxon>Arachnida</taxon>
        <taxon>Acari</taxon>
        <taxon>Parasitiformes</taxon>
        <taxon>Ixodida</taxon>
        <taxon>Ixodoidea</taxon>
        <taxon>Ixodidae</taxon>
        <taxon>Rhipicephalinae</taxon>
        <taxon>Rhipicephalus</taxon>
        <taxon>Rhipicephalus</taxon>
    </lineage>
</organism>
<evidence type="ECO:0000256" key="7">
    <source>
        <dbReference type="ARBA" id="ARBA00023049"/>
    </source>
</evidence>
<dbReference type="EMBL" id="JABSTV010001252">
    <property type="protein sequence ID" value="KAH7948143.1"/>
    <property type="molecule type" value="Genomic_DNA"/>
</dbReference>
<protein>
    <submittedName>
        <fullName evidence="10">Uncharacterized protein</fullName>
    </submittedName>
</protein>
<dbReference type="Proteomes" id="UP000821837">
    <property type="component" value="Chromosome 6"/>
</dbReference>
<dbReference type="Pfam" id="PF05649">
    <property type="entry name" value="Peptidase_M13_N"/>
    <property type="match status" value="1"/>
</dbReference>
<evidence type="ECO:0000259" key="9">
    <source>
        <dbReference type="Pfam" id="PF05649"/>
    </source>
</evidence>
<feature type="domain" description="Peptidase M13 C-terminal" evidence="8">
    <location>
        <begin position="433"/>
        <end position="520"/>
    </location>
</feature>
<comment type="cofactor">
    <cofactor evidence="1">
        <name>Zn(2+)</name>
        <dbReference type="ChEBI" id="CHEBI:29105"/>
    </cofactor>
</comment>
<evidence type="ECO:0000256" key="5">
    <source>
        <dbReference type="ARBA" id="ARBA00022801"/>
    </source>
</evidence>
<dbReference type="PROSITE" id="PS51885">
    <property type="entry name" value="NEPRILYSIN"/>
    <property type="match status" value="1"/>
</dbReference>
<feature type="domain" description="Peptidase M13 N-terminal" evidence="9">
    <location>
        <begin position="105"/>
        <end position="277"/>
    </location>
</feature>
<keyword evidence="4" id="KW-0479">Metal-binding</keyword>
<sequence>MGMIWPRSQSQAHVVTRHPLDLLLDLAINWRMGLLSVHTTTHRGKNQRVLIIEPVIGAWSALLDKEVLMSLVDHHVELLEVQKPLYWHEWNETVAAMRAITAETHARRAPDEVACVVSNLDDLTRELRKGMWLEFINVHFAPELTFDENDPVIVYDISTMTNVGNVFDNTSLDALSEVFSWLVIETYLGVIVRPYREYDAGDKAWLTETNCMSHTNSILGLLSVQQYHQRKFPTWRRESVDSFLKHIRTTWALNVEHAPWIDRHSRRLALKKVHALDTVLWPADEFYDRESSEALYAPFPDMDKPFTANLIETALARRRLVNDSHYADVYSKQMTLSPDLVAYKYHLNEVHVALAALNPPAYYDVGMYAITYGGLGSLYAKEVSKIYDSTGRLLNANGELLVSPFGEESTEYKEKLRCNATGRLPTYNYFVHVAGLETAYEAYRVAVPHDMRDYDYRLQALGEYDSDQVFFMTYCHVLCAPQADHRAREYCNVPLSNFRPFADAFHCPARSYMNPGKKCTLFATEKKQEVKYA</sequence>
<dbReference type="Gene3D" id="3.40.390.10">
    <property type="entry name" value="Collagenase (Catalytic Domain)"/>
    <property type="match status" value="1"/>
</dbReference>
<accession>A0A9D4PPX0</accession>
<feature type="domain" description="Peptidase M13 C-terminal" evidence="8">
    <location>
        <begin position="343"/>
        <end position="419"/>
    </location>
</feature>
<evidence type="ECO:0000259" key="8">
    <source>
        <dbReference type="Pfam" id="PF01431"/>
    </source>
</evidence>
<proteinExistence type="inferred from homology"/>
<keyword evidence="5" id="KW-0378">Hydrolase</keyword>
<evidence type="ECO:0000313" key="11">
    <source>
        <dbReference type="Proteomes" id="UP000821837"/>
    </source>
</evidence>
<dbReference type="InterPro" id="IPR008753">
    <property type="entry name" value="Peptidase_M13_N"/>
</dbReference>
<dbReference type="GO" id="GO:0004222">
    <property type="term" value="F:metalloendopeptidase activity"/>
    <property type="evidence" value="ECO:0007669"/>
    <property type="project" value="InterPro"/>
</dbReference>
<dbReference type="InterPro" id="IPR024079">
    <property type="entry name" value="MetalloPept_cat_dom_sf"/>
</dbReference>
<keyword evidence="3" id="KW-0645">Protease</keyword>
<evidence type="ECO:0000256" key="2">
    <source>
        <dbReference type="ARBA" id="ARBA00007357"/>
    </source>
</evidence>
<dbReference type="GO" id="GO:0016485">
    <property type="term" value="P:protein processing"/>
    <property type="evidence" value="ECO:0007669"/>
    <property type="project" value="TreeGrafter"/>
</dbReference>
<dbReference type="Pfam" id="PF01431">
    <property type="entry name" value="Peptidase_M13"/>
    <property type="match status" value="2"/>
</dbReference>
<dbReference type="GO" id="GO:0046872">
    <property type="term" value="F:metal ion binding"/>
    <property type="evidence" value="ECO:0007669"/>
    <property type="project" value="UniProtKB-KW"/>
</dbReference>
<dbReference type="PANTHER" id="PTHR11733:SF241">
    <property type="entry name" value="GH26575P-RELATED"/>
    <property type="match status" value="1"/>
</dbReference>
<evidence type="ECO:0000256" key="4">
    <source>
        <dbReference type="ARBA" id="ARBA00022723"/>
    </source>
</evidence>
<name>A0A9D4PPX0_RHISA</name>
<keyword evidence="6" id="KW-0862">Zinc</keyword>
<evidence type="ECO:0000256" key="1">
    <source>
        <dbReference type="ARBA" id="ARBA00001947"/>
    </source>
</evidence>
<dbReference type="Gene3D" id="1.10.1380.10">
    <property type="entry name" value="Neutral endopeptidase , domain2"/>
    <property type="match status" value="1"/>
</dbReference>
<keyword evidence="11" id="KW-1185">Reference proteome</keyword>
<gene>
    <name evidence="10" type="ORF">HPB52_018769</name>
</gene>
<comment type="similarity">
    <text evidence="2">Belongs to the peptidase M13 family.</text>
</comment>